<reference evidence="5 6" key="1">
    <citation type="submission" date="2019-03" db="EMBL/GenBank/DDBJ databases">
        <title>Root nodule microbial communities of legume samples collected from USA, Mexico and Botswana.</title>
        <authorList>
            <person name="Hirsch A."/>
        </authorList>
    </citation>
    <scope>NUCLEOTIDE SEQUENCE [LARGE SCALE GENOMIC DNA]</scope>
    <source>
        <strain evidence="5 6">55</strain>
    </source>
</reference>
<dbReference type="SUPFAM" id="SSF52821">
    <property type="entry name" value="Rhodanese/Cell cycle control phosphatase"/>
    <property type="match status" value="2"/>
</dbReference>
<dbReference type="InterPro" id="IPR001307">
    <property type="entry name" value="Thiosulphate_STrfase_CS"/>
</dbReference>
<sequence length="295" mass="32401">MTSDTVLSTTRPDSPLLVTARELINDVSNLPVPPVILDVRWQLGDALGREHYWSGHIPGAQYLDLPGDLAGQRNVREGRHPLPSPEDFEDAMRRVGIDNDSRVVIYDDLGNTSAARAWWLMRWAGKKDVHLLDGGLKAWIAEGEDLAVGPGNPVSRGNFTFDLDHMQTVGIEEAAHWPERGVLIDARTPERYEGRTEPMDSRAGHIPGAVNLPTMNFIDDRGRFLPSEKLREMFAEVGVSEGDDAVVYCGSGIHACHTLAAMEVAGLDAGRLFPGSWSAWSADRKRPVAIGPDPR</sequence>
<dbReference type="GO" id="GO:0004792">
    <property type="term" value="F:thiosulfate-cyanide sulfurtransferase activity"/>
    <property type="evidence" value="ECO:0007669"/>
    <property type="project" value="InterPro"/>
</dbReference>
<dbReference type="PROSITE" id="PS50206">
    <property type="entry name" value="RHODANESE_3"/>
    <property type="match status" value="2"/>
</dbReference>
<dbReference type="SMART" id="SM00450">
    <property type="entry name" value="RHOD"/>
    <property type="match status" value="2"/>
</dbReference>
<name>A0A4R3ZT95_9ACTN</name>
<reference evidence="4" key="3">
    <citation type="submission" date="2024-07" db="EMBL/GenBank/DDBJ databases">
        <authorList>
            <person name="Wildschutte H."/>
        </authorList>
    </citation>
    <scope>NUCLEOTIDE SEQUENCE</scope>
    <source>
        <strain evidence="4">N60</strain>
    </source>
</reference>
<dbReference type="EC" id="2.8.1.-" evidence="4"/>
<dbReference type="Proteomes" id="UP001560293">
    <property type="component" value="Unassembled WGS sequence"/>
</dbReference>
<evidence type="ECO:0000256" key="2">
    <source>
        <dbReference type="ARBA" id="ARBA00022737"/>
    </source>
</evidence>
<reference evidence="7" key="2">
    <citation type="submission" date="2024-07" db="EMBL/GenBank/DDBJ databases">
        <title>Pseudomonas strain that inhibits Aeromonas fish pathogens.</title>
        <authorList>
            <person name="Wildschutte H."/>
        </authorList>
    </citation>
    <scope>NUCLEOTIDE SEQUENCE [LARGE SCALE GENOMIC DNA]</scope>
    <source>
        <strain evidence="7">n60</strain>
    </source>
</reference>
<keyword evidence="1 5" id="KW-0808">Transferase</keyword>
<dbReference type="RefSeq" id="WP_082767722.1">
    <property type="nucleotide sequence ID" value="NZ_CP143053.1"/>
</dbReference>
<dbReference type="InterPro" id="IPR045078">
    <property type="entry name" value="TST/MPST-like"/>
</dbReference>
<dbReference type="EMBL" id="JBFTEZ010000002">
    <property type="protein sequence ID" value="MEX6463475.1"/>
    <property type="molecule type" value="Genomic_DNA"/>
</dbReference>
<feature type="domain" description="Rhodanese" evidence="3">
    <location>
        <begin position="179"/>
        <end position="289"/>
    </location>
</feature>
<keyword evidence="5" id="KW-0670">Pyruvate</keyword>
<dbReference type="EMBL" id="SMCX01000012">
    <property type="protein sequence ID" value="TCW23493.1"/>
    <property type="molecule type" value="Genomic_DNA"/>
</dbReference>
<evidence type="ECO:0000259" key="3">
    <source>
        <dbReference type="PROSITE" id="PS50206"/>
    </source>
</evidence>
<evidence type="ECO:0000313" key="6">
    <source>
        <dbReference type="Proteomes" id="UP000295805"/>
    </source>
</evidence>
<dbReference type="PANTHER" id="PTHR11364:SF27">
    <property type="entry name" value="SULFURTRANSFERASE"/>
    <property type="match status" value="1"/>
</dbReference>
<protein>
    <submittedName>
        <fullName evidence="4 5">Sulfurtransferase</fullName>
        <ecNumber evidence="4">2.8.1.-</ecNumber>
    </submittedName>
</protein>
<proteinExistence type="predicted"/>
<keyword evidence="2" id="KW-0677">Repeat</keyword>
<dbReference type="Pfam" id="PF00581">
    <property type="entry name" value="Rhodanese"/>
    <property type="match status" value="2"/>
</dbReference>
<dbReference type="GeneID" id="89531771"/>
<dbReference type="AlphaFoldDB" id="A0A4R3ZT95"/>
<dbReference type="Proteomes" id="UP000295805">
    <property type="component" value="Unassembled WGS sequence"/>
</dbReference>
<evidence type="ECO:0000256" key="1">
    <source>
        <dbReference type="ARBA" id="ARBA00022679"/>
    </source>
</evidence>
<dbReference type="CDD" id="cd01449">
    <property type="entry name" value="TST_Repeat_2"/>
    <property type="match status" value="1"/>
</dbReference>
<gene>
    <name evidence="4" type="ORF">AB6N35_03755</name>
    <name evidence="5" type="ORF">EDD19_11254</name>
</gene>
<feature type="domain" description="Rhodanese" evidence="3">
    <location>
        <begin position="30"/>
        <end position="148"/>
    </location>
</feature>
<accession>A0A4R3ZT95</accession>
<dbReference type="InterPro" id="IPR036873">
    <property type="entry name" value="Rhodanese-like_dom_sf"/>
</dbReference>
<evidence type="ECO:0000313" key="7">
    <source>
        <dbReference type="Proteomes" id="UP001560293"/>
    </source>
</evidence>
<dbReference type="InterPro" id="IPR001763">
    <property type="entry name" value="Rhodanese-like_dom"/>
</dbReference>
<organism evidence="5 6">
    <name type="scientific">Dietzia cinnamea</name>
    <dbReference type="NCBI Taxonomy" id="321318"/>
    <lineage>
        <taxon>Bacteria</taxon>
        <taxon>Bacillati</taxon>
        <taxon>Actinomycetota</taxon>
        <taxon>Actinomycetes</taxon>
        <taxon>Mycobacteriales</taxon>
        <taxon>Dietziaceae</taxon>
        <taxon>Dietzia</taxon>
    </lineage>
</organism>
<comment type="caution">
    <text evidence="5">The sequence shown here is derived from an EMBL/GenBank/DDBJ whole genome shotgun (WGS) entry which is preliminary data.</text>
</comment>
<evidence type="ECO:0000313" key="5">
    <source>
        <dbReference type="EMBL" id="TCW23493.1"/>
    </source>
</evidence>
<keyword evidence="7" id="KW-1185">Reference proteome</keyword>
<dbReference type="CDD" id="cd01448">
    <property type="entry name" value="TST_Repeat_1"/>
    <property type="match status" value="1"/>
</dbReference>
<dbReference type="PROSITE" id="PS00380">
    <property type="entry name" value="RHODANESE_1"/>
    <property type="match status" value="1"/>
</dbReference>
<dbReference type="PANTHER" id="PTHR11364">
    <property type="entry name" value="THIOSULFATE SULFERTANSFERASE"/>
    <property type="match status" value="1"/>
</dbReference>
<evidence type="ECO:0000313" key="4">
    <source>
        <dbReference type="EMBL" id="MEX6463475.1"/>
    </source>
</evidence>
<dbReference type="Gene3D" id="3.40.250.10">
    <property type="entry name" value="Rhodanese-like domain"/>
    <property type="match status" value="2"/>
</dbReference>